<dbReference type="PANTHER" id="PTHR23318">
    <property type="entry name" value="ATP SYNTHASE GAMMA-RELATED"/>
    <property type="match status" value="1"/>
</dbReference>
<feature type="compositionally biased region" description="Basic and acidic residues" evidence="3">
    <location>
        <begin position="161"/>
        <end position="180"/>
    </location>
</feature>
<evidence type="ECO:0000256" key="2">
    <source>
        <dbReference type="ARBA" id="ARBA00023242"/>
    </source>
</evidence>
<feature type="compositionally biased region" description="Acidic residues" evidence="3">
    <location>
        <begin position="232"/>
        <end position="252"/>
    </location>
</feature>
<evidence type="ECO:0000256" key="1">
    <source>
        <dbReference type="ARBA" id="ARBA00004123"/>
    </source>
</evidence>
<feature type="region of interest" description="Disordered" evidence="3">
    <location>
        <begin position="469"/>
        <end position="492"/>
    </location>
</feature>
<keyword evidence="2" id="KW-0539">Nucleus</keyword>
<feature type="region of interest" description="Disordered" evidence="3">
    <location>
        <begin position="69"/>
        <end position="257"/>
    </location>
</feature>
<feature type="region of interest" description="Disordered" evidence="3">
    <location>
        <begin position="411"/>
        <end position="432"/>
    </location>
</feature>
<reference evidence="6" key="1">
    <citation type="journal article" date="2019" name="Nat. Commun.">
        <title>Expansion of phycobilisome linker gene families in mesophilic red algae.</title>
        <authorList>
            <person name="Lee J."/>
            <person name="Kim D."/>
            <person name="Bhattacharya D."/>
            <person name="Yoon H.S."/>
        </authorList>
    </citation>
    <scope>NUCLEOTIDE SEQUENCE [LARGE SCALE GENOMIC DNA]</scope>
    <source>
        <strain evidence="6">CCMP 1328</strain>
    </source>
</reference>
<dbReference type="GO" id="GO:0072542">
    <property type="term" value="F:protein phosphatase activator activity"/>
    <property type="evidence" value="ECO:0007669"/>
    <property type="project" value="TreeGrafter"/>
</dbReference>
<name>A0A5J4YY91_PORPP</name>
<dbReference type="Gene3D" id="2.30.29.30">
    <property type="entry name" value="Pleckstrin-homology domain (PH domain)/Phosphotyrosine-binding domain (PTB)"/>
    <property type="match status" value="1"/>
</dbReference>
<dbReference type="OrthoDB" id="27483at2759"/>
<evidence type="ECO:0000259" key="4">
    <source>
        <dbReference type="Pfam" id="PF04802"/>
    </source>
</evidence>
<feature type="region of interest" description="Disordered" evidence="3">
    <location>
        <begin position="618"/>
        <end position="640"/>
    </location>
</feature>
<sequence>MHTSGKADECMDGRMSRANAVAVETGAASAAAAAEVRPLPGWSDRTHAPARACLSAALGNSAKDDLVEKGERARAPAVDVASARPREMASDAESSALTSGRVHLTEDTTASRADEVDPHVPNATPAEDGLSSGNAEITGLGRDIQRVPDGEDEIQSSGWAKAEEVEKTEDAHECRQDHPLADSLDEPSLTLSRKQRSEGERSSAGANGSCEQNLSGECTEQSSSHDLLRTEDDGDENEGSADFPEQAEEEMTDTSGERIKHFLSAYRSMERLHKTSPSLTLPQRVKLYTLDATATWRDIGTGCLTCENITASIGSGSAPCAGERQQQGQQGQQQVLVHQQQRQLSRVGGIRSRRTARTRDVVLRMVQEGTCEVLLFSVIRRLDDVIYQLQGETIISWTEPLENVPRWTPIGSAGEAVDGEDHSNDTEGADEDEQPMEMALSFAEASGCQEVYAEICRVQEELLVDSRRARRSGGHPTARTSFASPKDDGDVDPWFDGLEDGSGSECEPSRVGGMRGRPVEEDGADAELMDFSDGNSYGLAHANVLNDITVSRLFDDESTGRTSGHGEVGAGTGRRNSCLTRLGTNAAIPSLPTPSRTSLDLIARMLFEATNSSLTNISLQQPHSNAGSNGSGESWLRTGKESGSRALASGPRAAEHFVSEMLLPENDFLPRLLGLFREFESAHDIQGLRACFFVVRGLFLLGNLRLLRYMLQDDFAPDLIGALEYDPEAAPVFSGTDSRSEVLHASADTCREGVGEVAIPTDAPPLQVPLAKHRMFLMNTARRKEVVAIDDPYVVQKIHQNYRATYIKDVILARYCCSDEGLRNDFYALVACNNADIFAYFTASAAASCTASKDSAVAQLGETSDGDRENQGGILGGLLRLLLSEMERREGSLSDQSLDRLKFVVELSVLSKSVQSQHNLQHQGGMLGGFMSNTNSSAQNSTLLIDFDVLRNVLVEHGLLDVCRLALDSADERVLNLGVELLQSPFLYDPAYLRSLAFTAQVRDIGIGTDSDRSVGENRSGGSETANTETGGTGPPASSVNVSAEAFVAFLLAILSAPEACACASFAVADLVRLLLDLDNTLPVHERTAVIAVFYERYAVHLVNRYDGKGSSCSSGTNADGRRSEVDGNMTGCDPDLHVGPTLFLDILLSCLQSHGKAAADFFIEHGVFERVARELETERADHGSEAVVSRGHERLARFRFLKSCLLCGDEQVVAYCVTHGILHALVRAFLGMQSGSAGYGKDNMLLSAFLELLDRILAGRRTMCAKVIMGPDFPDLADAQRFPSLAKRIAALREMMLLVERSRACAPVAGSATLVNQTDENDQREHVARNSFDSGAQGGGINSGPFTSLDLNGTECYVVGFDFNTYPLAEQIQGHPFNLRGVGGCGLDLGSFEHGSGQEMPDVNIGHRLDSPRVVRVRQNASDVGAQAENVTLAVYDTSRRGDAGQGQNRFQDQGPGIPAPVVVVADSDGSGASAVDLLDTGIVKNVPINEAVVTTSRKGLDAAAVDEATPRPTASDGVLPLVGKLPASALTVSAELQQGDDRDAKDALVVEHSWARKSTGDDAPSVTKRRRFDESGIVAAVDSNRTAVERSHNPKPILFSSDSVTQNKVEDREQSSGSGCDVKDALRMSLGWENGVLSGAGTERATKLCTAFDEDVGEHEIGIPAQQVYASDESFAVD</sequence>
<dbReference type="GO" id="GO:0005654">
    <property type="term" value="C:nucleoplasm"/>
    <property type="evidence" value="ECO:0007669"/>
    <property type="project" value="TreeGrafter"/>
</dbReference>
<protein>
    <submittedName>
        <fullName evidence="5">Serine/threonine-protein phosphatase 4 regulatory subunit 3</fullName>
    </submittedName>
</protein>
<dbReference type="Pfam" id="PF04802">
    <property type="entry name" value="PP4R3"/>
    <property type="match status" value="2"/>
</dbReference>
<feature type="compositionally biased region" description="Polar residues" evidence="3">
    <location>
        <begin position="618"/>
        <end position="632"/>
    </location>
</feature>
<evidence type="ECO:0000313" key="5">
    <source>
        <dbReference type="EMBL" id="KAA8496098.1"/>
    </source>
</evidence>
<dbReference type="InterPro" id="IPR051137">
    <property type="entry name" value="PP4R3-like"/>
</dbReference>
<feature type="region of interest" description="Disordered" evidence="3">
    <location>
        <begin position="1589"/>
        <end position="1622"/>
    </location>
</feature>
<feature type="domain" description="Serine/threonine-protein phosphatase 4 regulatory subunit 3-like central" evidence="4">
    <location>
        <begin position="769"/>
        <end position="1261"/>
    </location>
</feature>
<feature type="region of interest" description="Disordered" evidence="3">
    <location>
        <begin position="1009"/>
        <end position="1037"/>
    </location>
</feature>
<proteinExistence type="predicted"/>
<organism evidence="5 6">
    <name type="scientific">Porphyridium purpureum</name>
    <name type="common">Red alga</name>
    <name type="synonym">Porphyridium cruentum</name>
    <dbReference type="NCBI Taxonomy" id="35688"/>
    <lineage>
        <taxon>Eukaryota</taxon>
        <taxon>Rhodophyta</taxon>
        <taxon>Bangiophyceae</taxon>
        <taxon>Porphyridiales</taxon>
        <taxon>Porphyridiaceae</taxon>
        <taxon>Porphyridium</taxon>
    </lineage>
</organism>
<gene>
    <name evidence="5" type="ORF">FVE85_2253</name>
</gene>
<dbReference type="GO" id="GO:0030289">
    <property type="term" value="C:protein phosphatase 4 complex"/>
    <property type="evidence" value="ECO:0007669"/>
    <property type="project" value="TreeGrafter"/>
</dbReference>
<dbReference type="EMBL" id="VRMN01000003">
    <property type="protein sequence ID" value="KAA8496098.1"/>
    <property type="molecule type" value="Genomic_DNA"/>
</dbReference>
<dbReference type="InterPro" id="IPR011993">
    <property type="entry name" value="PH-like_dom_sf"/>
</dbReference>
<dbReference type="InterPro" id="IPR006887">
    <property type="entry name" value="P4R3-like_central_dom"/>
</dbReference>
<comment type="caution">
    <text evidence="5">The sequence shown here is derived from an EMBL/GenBank/DDBJ whole genome shotgun (WGS) entry which is preliminary data.</text>
</comment>
<evidence type="ECO:0000313" key="6">
    <source>
        <dbReference type="Proteomes" id="UP000324585"/>
    </source>
</evidence>
<accession>A0A5J4YY91</accession>
<dbReference type="Proteomes" id="UP000324585">
    <property type="component" value="Unassembled WGS sequence"/>
</dbReference>
<dbReference type="PANTHER" id="PTHR23318:SF0">
    <property type="entry name" value="SERINE_THREONINE-PROTEIN PHOSPHATASE 4 REGULATORY SUBUNIT 3"/>
    <property type="match status" value="1"/>
</dbReference>
<feature type="compositionally biased region" description="Polar residues" evidence="3">
    <location>
        <begin position="1020"/>
        <end position="1037"/>
    </location>
</feature>
<comment type="subcellular location">
    <subcellularLocation>
        <location evidence="1">Nucleus</location>
    </subcellularLocation>
</comment>
<keyword evidence="6" id="KW-1185">Reference proteome</keyword>
<evidence type="ECO:0000256" key="3">
    <source>
        <dbReference type="SAM" id="MobiDB-lite"/>
    </source>
</evidence>
<feature type="compositionally biased region" description="Polar residues" evidence="3">
    <location>
        <begin position="204"/>
        <end position="225"/>
    </location>
</feature>
<feature type="domain" description="Serine/threonine-protein phosphatase 4 regulatory subunit 3-like central" evidence="4">
    <location>
        <begin position="658"/>
        <end position="729"/>
    </location>
</feature>